<comment type="caution">
    <text evidence="2">The sequence shown here is derived from an EMBL/GenBank/DDBJ whole genome shotgun (WGS) entry which is preliminary data.</text>
</comment>
<protein>
    <submittedName>
        <fullName evidence="2">Uncharacterized protein</fullName>
    </submittedName>
</protein>
<gene>
    <name evidence="2" type="ORF">PPERSA_06494</name>
</gene>
<dbReference type="InParanoid" id="A0A0V0QRN6"/>
<evidence type="ECO:0000313" key="3">
    <source>
        <dbReference type="Proteomes" id="UP000054937"/>
    </source>
</evidence>
<sequence length="1029" mass="119269">MTLPTQDQKLNRLTSIRQALENDETRARKQAQYESYREPYNDHTYNQQNDTQSQYSNQIIPNNLDTYQKLDKLKKDYLFSGGKDQTFLNNISNLEDLHRESNKKFEAKQPIYGQQPNSTTLNITYDTNRSQNQILNQSQFLDTNVSYPNQSQLKYPVMNGYPTDIQNKLNQLELENRQLKLHSSSLDTNLDILGPVRNMNEAQIIKYLWAQENQLISSLQGLNPLSTDHYVKDQQLAKVRELRLALELMHSTGNDTQNQPQQQFIQPVQQQPQVIVIKSGNDYDYPPNYYPYPQQQPPIYQQPPEPVKQPNKTTAIQTEDKKPETPEKPKRPQNDFFSSDSDTDGQGLLVRVMGIVNHRGNSEIKCRNCIVDFKKVVNDLDGGPCAQLINLQGQQKGGNLLTTHRKIYNFDYNRMLKKMTPQELQNVKWYISFYDENTGEQYGWLTANVFRFENGRWVVNSGRFAQNMLQPPAQKPPFDGPKIKMPVYCDYVIMRYDENEKNLPLIDLVEQQEQPEFDDPSKTLKIEIQNIVGNFPKKQNYLYYDSLMNQDEPLIDRDGISCEKNGPLVVMNQKNGFIQYNHINAFRVSDGLLRKQIPKNQRQNCQVMVEITDINGNSLGIVPIPLFKPDNYTVNRGTHKIQMLNIDARGQQQQTGSVAQVRIELDGQDAEEVDILDKEYDLDKGLLLNIGQMRNFKENYQITFQIKIINGSQILIDSDGHQAYFENEDFYGRDERRKNLVDIQEGTEMPVNWKKVRDDCKRKQKYWKNIGVLIKFLTNQNGKCFAWLMHPLFTADGQLNRGKFQGVKLWKPPAIEQMPIQRNIQETELILDYEIDQCRLDDDFVGAVHNSDSEDSLLAESDTDYAAVFVNNIQDSGKSINYNSLQAKVAMVENGNFMKGGNGQLAVVAGQPQKVLGQQIYFNEYFGIDVNIGQLRERKPQPAEKYFILIQFSDQRGQLIYWGFLNLFTKNYNLKSGQQTIDLYYGPIQKPPLNKSNLKKTNAKCSLSLRFDNQNDDDDEDDYYDDEYY</sequence>
<reference evidence="2 3" key="1">
    <citation type="journal article" date="2015" name="Sci. Rep.">
        <title>Genome of the facultative scuticociliatosis pathogen Pseudocohnilembus persalinus provides insight into its virulence through horizontal gene transfer.</title>
        <authorList>
            <person name="Xiong J."/>
            <person name="Wang G."/>
            <person name="Cheng J."/>
            <person name="Tian M."/>
            <person name="Pan X."/>
            <person name="Warren A."/>
            <person name="Jiang C."/>
            <person name="Yuan D."/>
            <person name="Miao W."/>
        </authorList>
    </citation>
    <scope>NUCLEOTIDE SEQUENCE [LARGE SCALE GENOMIC DNA]</scope>
    <source>
        <strain evidence="2">36N120E</strain>
    </source>
</reference>
<feature type="region of interest" description="Disordered" evidence="1">
    <location>
        <begin position="19"/>
        <end position="49"/>
    </location>
</feature>
<evidence type="ECO:0000256" key="1">
    <source>
        <dbReference type="SAM" id="MobiDB-lite"/>
    </source>
</evidence>
<accession>A0A0V0QRN6</accession>
<dbReference type="AlphaFoldDB" id="A0A0V0QRN6"/>
<dbReference type="EMBL" id="LDAU01000110">
    <property type="protein sequence ID" value="KRX04860.1"/>
    <property type="molecule type" value="Genomic_DNA"/>
</dbReference>
<keyword evidence="3" id="KW-1185">Reference proteome</keyword>
<name>A0A0V0QRN6_PSEPJ</name>
<feature type="compositionally biased region" description="Basic and acidic residues" evidence="1">
    <location>
        <begin position="318"/>
        <end position="333"/>
    </location>
</feature>
<feature type="region of interest" description="Disordered" evidence="1">
    <location>
        <begin position="286"/>
        <end position="343"/>
    </location>
</feature>
<dbReference type="OMA" id="HINAFRV"/>
<organism evidence="2 3">
    <name type="scientific">Pseudocohnilembus persalinus</name>
    <name type="common">Ciliate</name>
    <dbReference type="NCBI Taxonomy" id="266149"/>
    <lineage>
        <taxon>Eukaryota</taxon>
        <taxon>Sar</taxon>
        <taxon>Alveolata</taxon>
        <taxon>Ciliophora</taxon>
        <taxon>Intramacronucleata</taxon>
        <taxon>Oligohymenophorea</taxon>
        <taxon>Scuticociliatia</taxon>
        <taxon>Philasterida</taxon>
        <taxon>Pseudocohnilembidae</taxon>
        <taxon>Pseudocohnilembus</taxon>
    </lineage>
</organism>
<dbReference type="Proteomes" id="UP000054937">
    <property type="component" value="Unassembled WGS sequence"/>
</dbReference>
<evidence type="ECO:0000313" key="2">
    <source>
        <dbReference type="EMBL" id="KRX04860.1"/>
    </source>
</evidence>
<proteinExistence type="predicted"/>
<feature type="compositionally biased region" description="Pro residues" evidence="1">
    <location>
        <begin position="288"/>
        <end position="307"/>
    </location>
</feature>